<proteinExistence type="inferred from homology"/>
<dbReference type="Proteomes" id="UP000738126">
    <property type="component" value="Unassembled WGS sequence"/>
</dbReference>
<evidence type="ECO:0000256" key="1">
    <source>
        <dbReference type="ARBA" id="ARBA00005947"/>
    </source>
</evidence>
<dbReference type="InterPro" id="IPR023696">
    <property type="entry name" value="Ureohydrolase_dom_sf"/>
</dbReference>
<organism evidence="3 4">
    <name type="scientific">Halorhodospira neutriphila</name>
    <dbReference type="NCBI Taxonomy" id="168379"/>
    <lineage>
        <taxon>Bacteria</taxon>
        <taxon>Pseudomonadati</taxon>
        <taxon>Pseudomonadota</taxon>
        <taxon>Gammaproteobacteria</taxon>
        <taxon>Chromatiales</taxon>
        <taxon>Ectothiorhodospiraceae</taxon>
        <taxon>Halorhodospira</taxon>
    </lineage>
</organism>
<dbReference type="InterPro" id="IPR023801">
    <property type="entry name" value="His_deacetylse_dom"/>
</dbReference>
<comment type="caution">
    <text evidence="3">The sequence shown here is derived from an EMBL/GenBank/DDBJ whole genome shotgun (WGS) entry which is preliminary data.</text>
</comment>
<comment type="similarity">
    <text evidence="1">Belongs to the histone deacetylase family.</text>
</comment>
<accession>A0ABS1E7C4</accession>
<evidence type="ECO:0000313" key="3">
    <source>
        <dbReference type="EMBL" id="MBK1726719.1"/>
    </source>
</evidence>
<dbReference type="SUPFAM" id="SSF52768">
    <property type="entry name" value="Arginase/deacetylase"/>
    <property type="match status" value="1"/>
</dbReference>
<keyword evidence="4" id="KW-1185">Reference proteome</keyword>
<gene>
    <name evidence="3" type="ORF">CKO13_06720</name>
</gene>
<dbReference type="PANTHER" id="PTHR10625">
    <property type="entry name" value="HISTONE DEACETYLASE HDAC1-RELATED"/>
    <property type="match status" value="1"/>
</dbReference>
<dbReference type="PANTHER" id="PTHR10625:SF10">
    <property type="entry name" value="HISTONE DEACETYLASE HDAC1"/>
    <property type="match status" value="1"/>
</dbReference>
<evidence type="ECO:0000259" key="2">
    <source>
        <dbReference type="Pfam" id="PF00850"/>
    </source>
</evidence>
<reference evidence="3 4" key="1">
    <citation type="journal article" date="2020" name="Microorganisms">
        <title>Osmotic Adaptation and Compatible Solute Biosynthesis of Phototrophic Bacteria as Revealed from Genome Analyses.</title>
        <authorList>
            <person name="Imhoff J.F."/>
            <person name="Rahn T."/>
            <person name="Kunzel S."/>
            <person name="Keller A."/>
            <person name="Neulinger S.C."/>
        </authorList>
    </citation>
    <scope>NUCLEOTIDE SEQUENCE [LARGE SCALE GENOMIC DNA]</scope>
    <source>
        <strain evidence="3 4">DSM 15116</strain>
    </source>
</reference>
<dbReference type="PRINTS" id="PR01270">
    <property type="entry name" value="HDASUPER"/>
</dbReference>
<evidence type="ECO:0000313" key="4">
    <source>
        <dbReference type="Proteomes" id="UP000738126"/>
    </source>
</evidence>
<name>A0ABS1E7C4_9GAMM</name>
<dbReference type="EMBL" id="NRSH01000062">
    <property type="protein sequence ID" value="MBK1726719.1"/>
    <property type="molecule type" value="Genomic_DNA"/>
</dbReference>
<dbReference type="Gene3D" id="3.40.800.20">
    <property type="entry name" value="Histone deacetylase domain"/>
    <property type="match status" value="1"/>
</dbReference>
<dbReference type="InterPro" id="IPR037138">
    <property type="entry name" value="His_deacetylse_dom_sf"/>
</dbReference>
<feature type="domain" description="Histone deacetylase" evidence="2">
    <location>
        <begin position="23"/>
        <end position="309"/>
    </location>
</feature>
<protein>
    <recommendedName>
        <fullName evidence="2">Histone deacetylase domain-containing protein</fullName>
    </recommendedName>
</protein>
<dbReference type="InterPro" id="IPR000286">
    <property type="entry name" value="HDACs"/>
</dbReference>
<dbReference type="Pfam" id="PF00850">
    <property type="entry name" value="Hist_deacetyl"/>
    <property type="match status" value="1"/>
</dbReference>
<sequence length="310" mass="32055">MVEDPLRIATDERLGAYHFGPAHPFGPGRMPAFLEALAGLEIDYADLPLAEADAATLTRFHTAEYVERVQALAGTGAPLDLGDTPAMPGIDRAAARVAGTVAAAAEALAAGEGRRAFVPIAGLHHARRDQASGFCVYNDCGIVLETLLAAGVAPVAYVDIDVHHGDGVYDGFAADPRVVFADIHQDGRTLFPGTGAAEAQGEGEAAGTKLNIPLAPGAGDEEFAAAWERVEAHLARYRPRAILLQCGADGLAGDPLAGLRYTAASHALAARRLRALAEEWAEGRLLALGGGGYTPANLAAAWTAVVKALA</sequence>